<name>A0A369BMJ3_9BACL</name>
<protein>
    <submittedName>
        <fullName evidence="1">Uncharacterized protein DUF4127</fullName>
    </submittedName>
</protein>
<comment type="caution">
    <text evidence="1">The sequence shown here is derived from an EMBL/GenBank/DDBJ whole genome shotgun (WGS) entry which is preliminary data.</text>
</comment>
<proteinExistence type="predicted"/>
<reference evidence="1 2" key="1">
    <citation type="submission" date="2018-07" db="EMBL/GenBank/DDBJ databases">
        <title>Genomic Encyclopedia of Type Strains, Phase III (KMG-III): the genomes of soil and plant-associated and newly described type strains.</title>
        <authorList>
            <person name="Whitman W."/>
        </authorList>
    </citation>
    <scope>NUCLEOTIDE SEQUENCE [LARGE SCALE GENOMIC DNA]</scope>
    <source>
        <strain evidence="1 2">CECT 8333</strain>
    </source>
</reference>
<evidence type="ECO:0000313" key="2">
    <source>
        <dbReference type="Proteomes" id="UP000253090"/>
    </source>
</evidence>
<sequence>MGYFFHPERAKITVSVEVKLKALNKPTGGREQSIMSKVVYLPLDERPCNYLFPQRLAEMTDLELAVPDIRLLGRKKQPADTAAVREWLLNEAEGADYLLVSIDLLVYGGIVPSRLHHLTFEECLERLSVLAEIKKRHPGIRIHAFNLIMRVPNNNKDEEEPDYYKFHGGQIFKYSYLTDKAERDRLSNDESQELEELKTLIPEVYLDDFVGRRGVNQLVNHYNLMLAQEGIIDHLVIPLDDNSEYGFSSKEQQMMIGRVEELRIMDRVMIYPGADEIGCTMFAHIFCGLKQYKPEVFVRYSSTKGPLIKPKYEDRSLNESVKSHLTASGAVLGDHSGDTPLVLIVHSPAVDQAGMAEQIPFKERHRSYFSEIHYREIVEAMDAYLRKGKHVALGDVATCNGGDPVLMNLLKQRGLLDRLTAYAGWNTSGNALGTVIAHFVIVSYYLERPDEAIFPEIVRESRKFYYERLVEDFIYQSLVRQDMLKNDLPGLDASYYVIGHCLDEVHGILEEKMNRAAEQYFEGISEGRIRLQRLHFPWKRMFEIGFELEVETESITTG</sequence>
<gene>
    <name evidence="1" type="ORF">DFP94_101201</name>
</gene>
<dbReference type="EMBL" id="QPJW01000001">
    <property type="protein sequence ID" value="RCX22621.1"/>
    <property type="molecule type" value="Genomic_DNA"/>
</dbReference>
<evidence type="ECO:0000313" key="1">
    <source>
        <dbReference type="EMBL" id="RCX22621.1"/>
    </source>
</evidence>
<keyword evidence="2" id="KW-1185">Reference proteome</keyword>
<dbReference type="Pfam" id="PF13552">
    <property type="entry name" value="DUF4127"/>
    <property type="match status" value="1"/>
</dbReference>
<dbReference type="AlphaFoldDB" id="A0A369BMJ3"/>
<dbReference type="InterPro" id="IPR025394">
    <property type="entry name" value="DUF4127"/>
</dbReference>
<organism evidence="1 2">
    <name type="scientific">Fontibacillus phaseoli</name>
    <dbReference type="NCBI Taxonomy" id="1416533"/>
    <lineage>
        <taxon>Bacteria</taxon>
        <taxon>Bacillati</taxon>
        <taxon>Bacillota</taxon>
        <taxon>Bacilli</taxon>
        <taxon>Bacillales</taxon>
        <taxon>Paenibacillaceae</taxon>
        <taxon>Fontibacillus</taxon>
    </lineage>
</organism>
<accession>A0A369BMJ3</accession>
<dbReference type="Proteomes" id="UP000253090">
    <property type="component" value="Unassembled WGS sequence"/>
</dbReference>